<gene>
    <name evidence="1" type="ORF">GKS16_00665</name>
</gene>
<dbReference type="EMBL" id="WLXI01000005">
    <property type="protein sequence ID" value="MTD00798.1"/>
    <property type="molecule type" value="Genomic_DNA"/>
</dbReference>
<dbReference type="PANTHER" id="PTHR43031">
    <property type="entry name" value="FAD-DEPENDENT OXIDOREDUCTASE"/>
    <property type="match status" value="1"/>
</dbReference>
<dbReference type="SUPFAM" id="SSF52821">
    <property type="entry name" value="Rhodanese/Cell cycle control phosphatase"/>
    <property type="match status" value="1"/>
</dbReference>
<protein>
    <submittedName>
        <fullName evidence="1">Rhodanese-like domain-containing protein</fullName>
    </submittedName>
</protein>
<organism evidence="1 2">
    <name type="scientific">Streptococcus uberis</name>
    <dbReference type="NCBI Taxonomy" id="1349"/>
    <lineage>
        <taxon>Bacteria</taxon>
        <taxon>Bacillati</taxon>
        <taxon>Bacillota</taxon>
        <taxon>Bacilli</taxon>
        <taxon>Lactobacillales</taxon>
        <taxon>Streptococcaceae</taxon>
        <taxon>Streptococcus</taxon>
    </lineage>
</organism>
<accession>A0A2X4H725</accession>
<dbReference type="RefSeq" id="WP_046388333.1">
    <property type="nucleotide sequence ID" value="NZ_BAABQE010000004.1"/>
</dbReference>
<dbReference type="InterPro" id="IPR050229">
    <property type="entry name" value="GlpE_sulfurtransferase"/>
</dbReference>
<evidence type="ECO:0000313" key="1">
    <source>
        <dbReference type="EMBL" id="MTD00798.1"/>
    </source>
</evidence>
<proteinExistence type="predicted"/>
<dbReference type="Pfam" id="PF00581">
    <property type="entry name" value="Rhodanese"/>
    <property type="match status" value="1"/>
</dbReference>
<evidence type="ECO:0000313" key="2">
    <source>
        <dbReference type="Proteomes" id="UP000483839"/>
    </source>
</evidence>
<dbReference type="CDD" id="cd00158">
    <property type="entry name" value="RHOD"/>
    <property type="match status" value="1"/>
</dbReference>
<dbReference type="Gene3D" id="3.40.250.10">
    <property type="entry name" value="Rhodanese-like domain"/>
    <property type="match status" value="1"/>
</dbReference>
<dbReference type="PROSITE" id="PS50206">
    <property type="entry name" value="RHODANESE_3"/>
    <property type="match status" value="1"/>
</dbReference>
<dbReference type="AlphaFoldDB" id="A0A2X4H725"/>
<dbReference type="Proteomes" id="UP000483839">
    <property type="component" value="Unassembled WGS sequence"/>
</dbReference>
<comment type="caution">
    <text evidence="1">The sequence shown here is derived from an EMBL/GenBank/DDBJ whole genome shotgun (WGS) entry which is preliminary data.</text>
</comment>
<dbReference type="InterPro" id="IPR036873">
    <property type="entry name" value="Rhodanese-like_dom_sf"/>
</dbReference>
<dbReference type="SMART" id="SM00450">
    <property type="entry name" value="RHOD"/>
    <property type="match status" value="1"/>
</dbReference>
<reference evidence="1 2" key="1">
    <citation type="submission" date="2019-11" db="EMBL/GenBank/DDBJ databases">
        <title>Streptococcus uberis isolated from clinical mastitis cases on a southeastern Queensland dairy.</title>
        <authorList>
            <person name="Workentine M.L."/>
            <person name="Price R."/>
            <person name="Olchowy T."/>
        </authorList>
    </citation>
    <scope>NUCLEOTIDE SEQUENCE [LARGE SCALE GENOMIC DNA]</scope>
    <source>
        <strain evidence="1 2">OLC4459-A17</strain>
    </source>
</reference>
<sequence length="98" mass="10694">MIKSESISELKNALASQNINLIDVREVDEYKSGHVPTAKNMPLSTLVEGYLGLDKEKTYHIICQSGGRSARACDFLEEKGYHVINVTGGTAAWDGPLV</sequence>
<dbReference type="PANTHER" id="PTHR43031:SF17">
    <property type="entry name" value="SULFURTRANSFERASE YTWF-RELATED"/>
    <property type="match status" value="1"/>
</dbReference>
<name>A0A2X4H725_STRUB</name>
<dbReference type="InterPro" id="IPR001763">
    <property type="entry name" value="Rhodanese-like_dom"/>
</dbReference>